<keyword evidence="1" id="KW-0175">Coiled coil</keyword>
<feature type="compositionally biased region" description="Polar residues" evidence="2">
    <location>
        <begin position="1"/>
        <end position="12"/>
    </location>
</feature>
<feature type="compositionally biased region" description="Basic and acidic residues" evidence="2">
    <location>
        <begin position="482"/>
        <end position="499"/>
    </location>
</feature>
<feature type="compositionally biased region" description="Basic and acidic residues" evidence="2">
    <location>
        <begin position="377"/>
        <end position="394"/>
    </location>
</feature>
<gene>
    <name evidence="3" type="ORF">WMY93_033530</name>
</gene>
<evidence type="ECO:0008006" key="5">
    <source>
        <dbReference type="Google" id="ProtNLM"/>
    </source>
</evidence>
<feature type="compositionally biased region" description="Basic and acidic residues" evidence="2">
    <location>
        <begin position="342"/>
        <end position="369"/>
    </location>
</feature>
<evidence type="ECO:0000313" key="3">
    <source>
        <dbReference type="EMBL" id="KAK7879799.1"/>
    </source>
</evidence>
<dbReference type="Proteomes" id="UP001460270">
    <property type="component" value="Unassembled WGS sequence"/>
</dbReference>
<dbReference type="Gene3D" id="3.30.70.1820">
    <property type="entry name" value="L1 transposable element, RRM domain"/>
    <property type="match status" value="1"/>
</dbReference>
<feature type="compositionally biased region" description="Basic and acidic residues" evidence="2">
    <location>
        <begin position="401"/>
        <end position="474"/>
    </location>
</feature>
<evidence type="ECO:0000256" key="1">
    <source>
        <dbReference type="SAM" id="Coils"/>
    </source>
</evidence>
<feature type="compositionally biased region" description="Basic residues" evidence="2">
    <location>
        <begin position="13"/>
        <end position="23"/>
    </location>
</feature>
<feature type="region of interest" description="Disordered" evidence="2">
    <location>
        <begin position="289"/>
        <end position="309"/>
    </location>
</feature>
<feature type="coiled-coil region" evidence="1">
    <location>
        <begin position="81"/>
        <end position="129"/>
    </location>
</feature>
<reference evidence="4" key="1">
    <citation type="submission" date="2024-04" db="EMBL/GenBank/DDBJ databases">
        <title>Salinicola lusitanus LLJ914,a marine bacterium isolated from the Okinawa Trough.</title>
        <authorList>
            <person name="Li J."/>
        </authorList>
    </citation>
    <scope>NUCLEOTIDE SEQUENCE [LARGE SCALE GENOMIC DNA]</scope>
</reference>
<feature type="region of interest" description="Disordered" evidence="2">
    <location>
        <begin position="332"/>
        <end position="499"/>
    </location>
</feature>
<accession>A0AAW0MMQ4</accession>
<evidence type="ECO:0000313" key="4">
    <source>
        <dbReference type="Proteomes" id="UP001460270"/>
    </source>
</evidence>
<keyword evidence="4" id="KW-1185">Reference proteome</keyword>
<evidence type="ECO:0000256" key="2">
    <source>
        <dbReference type="SAM" id="MobiDB-lite"/>
    </source>
</evidence>
<proteinExistence type="predicted"/>
<dbReference type="PANTHER" id="PTHR11505">
    <property type="entry name" value="L1 TRANSPOSABLE ELEMENT-RELATED"/>
    <property type="match status" value="1"/>
</dbReference>
<feature type="region of interest" description="Disordered" evidence="2">
    <location>
        <begin position="1"/>
        <end position="30"/>
    </location>
</feature>
<dbReference type="EMBL" id="JBBPFD010000198">
    <property type="protein sequence ID" value="KAK7879799.1"/>
    <property type="molecule type" value="Genomic_DNA"/>
</dbReference>
<organism evidence="3 4">
    <name type="scientific">Mugilogobius chulae</name>
    <name type="common">yellowstripe goby</name>
    <dbReference type="NCBI Taxonomy" id="88201"/>
    <lineage>
        <taxon>Eukaryota</taxon>
        <taxon>Metazoa</taxon>
        <taxon>Chordata</taxon>
        <taxon>Craniata</taxon>
        <taxon>Vertebrata</taxon>
        <taxon>Euteleostomi</taxon>
        <taxon>Actinopterygii</taxon>
        <taxon>Neopterygii</taxon>
        <taxon>Teleostei</taxon>
        <taxon>Neoteleostei</taxon>
        <taxon>Acanthomorphata</taxon>
        <taxon>Gobiaria</taxon>
        <taxon>Gobiiformes</taxon>
        <taxon>Gobioidei</taxon>
        <taxon>Gobiidae</taxon>
        <taxon>Gobionellinae</taxon>
        <taxon>Mugilogobius</taxon>
    </lineage>
</organism>
<protein>
    <recommendedName>
        <fullName evidence="5">L1 transposable element RRM domain-containing protein</fullName>
    </recommendedName>
</protein>
<dbReference type="AlphaFoldDB" id="A0AAW0MMQ4"/>
<comment type="caution">
    <text evidence="3">The sequence shown here is derived from an EMBL/GenBank/DDBJ whole genome shotgun (WGS) entry which is preliminary data.</text>
</comment>
<sequence length="499" mass="59246">MNLRSGSKTQHFNTKKKAKKSHAPNKATMDVSTLEESLKSMLTDFKTDLSKQIEGIRTDFGNISTEMKQIRHDVKEIRHSQKVAETSIGEAQERIRLLEERECVNTSMLLKLTKEHKEMSEKVEYLENKSRQNNIRIYGVKEGLEGNDPVGFITSLLTEKLDIPPEMIQIAAAHRSLGQGSASGEAVPRSLVVRFIQWNTRQKVLHAAWSKKDIRIGESRIYFNQDFSNTIQKKRSRYSQMRKILKEKNLKSHIIFPARLRVFFDGNPETYDTPEEAAAHLRAKGILEREDEMEPQVRRTPASTRTTRHGRRCGCPLLVPLCVYTSFCHSRGFGSPPSLKRNRGEKERKRERGERCRDGVKRERRERVREKRRRERREKGKEKGIEGEERERERKERKRKREEERRERELKRKGGERSKRKSREREREERQMRRGWRERDGGGERKRVKEKRRKEEGREGGGERERREVKGERRKERKNKRREMSEKERAQERREKKGR</sequence>
<dbReference type="InterPro" id="IPR004244">
    <property type="entry name" value="Transposase_22"/>
</dbReference>
<name>A0AAW0MMQ4_9GOBI</name>